<evidence type="ECO:0000256" key="4">
    <source>
        <dbReference type="PROSITE-ProRule" id="PRU01024"/>
    </source>
</evidence>
<dbReference type="InterPro" id="IPR030391">
    <property type="entry name" value="MeTrfase_TrmA_CS"/>
</dbReference>
<dbReference type="InterPro" id="IPR010280">
    <property type="entry name" value="U5_MeTrfase_fam"/>
</dbReference>
<dbReference type="EMBL" id="CADCTK010000035">
    <property type="protein sequence ID" value="CAA9211829.1"/>
    <property type="molecule type" value="Genomic_DNA"/>
</dbReference>
<dbReference type="PROSITE" id="PS51687">
    <property type="entry name" value="SAM_MT_RNA_M5U"/>
    <property type="match status" value="1"/>
</dbReference>
<dbReference type="AlphaFoldDB" id="A0A6J4H2V8"/>
<feature type="active site" description="Nucleophile" evidence="4">
    <location>
        <position position="351"/>
    </location>
</feature>
<reference evidence="6" key="1">
    <citation type="submission" date="2020-02" db="EMBL/GenBank/DDBJ databases">
        <authorList>
            <person name="Meier V. D."/>
        </authorList>
    </citation>
    <scope>NUCLEOTIDE SEQUENCE</scope>
    <source>
        <strain evidence="6">AVDCRST_MAG26</strain>
    </source>
</reference>
<dbReference type="SUPFAM" id="SSF53335">
    <property type="entry name" value="S-adenosyl-L-methionine-dependent methyltransferases"/>
    <property type="match status" value="1"/>
</dbReference>
<comment type="similarity">
    <text evidence="4">Belongs to the class I-like SAM-binding methyltransferase superfamily. RNA M5U methyltransferase family.</text>
</comment>
<dbReference type="Pfam" id="PF05958">
    <property type="entry name" value="tRNA_U5-meth_tr"/>
    <property type="match status" value="1"/>
</dbReference>
<feature type="binding site" evidence="4">
    <location>
        <position position="257"/>
    </location>
    <ligand>
        <name>S-adenosyl-L-methionine</name>
        <dbReference type="ChEBI" id="CHEBI:59789"/>
    </ligand>
</feature>
<dbReference type="Gene3D" id="3.40.50.150">
    <property type="entry name" value="Vaccinia Virus protein VP39"/>
    <property type="match status" value="1"/>
</dbReference>
<protein>
    <submittedName>
        <fullName evidence="6">RNA methyltransferase, TrmA family</fullName>
    </submittedName>
</protein>
<dbReference type="GO" id="GO:0070475">
    <property type="term" value="P:rRNA base methylation"/>
    <property type="evidence" value="ECO:0007669"/>
    <property type="project" value="TreeGrafter"/>
</dbReference>
<dbReference type="Gene3D" id="2.40.50.1070">
    <property type="match status" value="1"/>
</dbReference>
<keyword evidence="2 4" id="KW-0808">Transferase</keyword>
<evidence type="ECO:0000256" key="3">
    <source>
        <dbReference type="ARBA" id="ARBA00022691"/>
    </source>
</evidence>
<gene>
    <name evidence="6" type="ORF">AVDCRST_MAG26-133</name>
</gene>
<dbReference type="PANTHER" id="PTHR11061:SF30">
    <property type="entry name" value="TRNA (URACIL(54)-C(5))-METHYLTRANSFERASE"/>
    <property type="match status" value="1"/>
</dbReference>
<keyword evidence="3 4" id="KW-0949">S-adenosyl-L-methionine</keyword>
<feature type="active site" evidence="5">
    <location>
        <position position="351"/>
    </location>
</feature>
<dbReference type="PROSITE" id="PS01230">
    <property type="entry name" value="TRMA_1"/>
    <property type="match status" value="1"/>
</dbReference>
<accession>A0A6J4H2V8</accession>
<dbReference type="CDD" id="cd02440">
    <property type="entry name" value="AdoMet_MTases"/>
    <property type="match status" value="1"/>
</dbReference>
<feature type="binding site" evidence="4">
    <location>
        <position position="324"/>
    </location>
    <ligand>
        <name>S-adenosyl-L-methionine</name>
        <dbReference type="ChEBI" id="CHEBI:59789"/>
    </ligand>
</feature>
<dbReference type="InterPro" id="IPR029063">
    <property type="entry name" value="SAM-dependent_MTases_sf"/>
</dbReference>
<evidence type="ECO:0000313" key="6">
    <source>
        <dbReference type="EMBL" id="CAA9211829.1"/>
    </source>
</evidence>
<organism evidence="6">
    <name type="scientific">uncultured Chloroflexia bacterium</name>
    <dbReference type="NCBI Taxonomy" id="1672391"/>
    <lineage>
        <taxon>Bacteria</taxon>
        <taxon>Bacillati</taxon>
        <taxon>Chloroflexota</taxon>
        <taxon>Chloroflexia</taxon>
        <taxon>environmental samples</taxon>
    </lineage>
</organism>
<name>A0A6J4H2V8_9CHLR</name>
<dbReference type="PROSITE" id="PS01231">
    <property type="entry name" value="TRMA_2"/>
    <property type="match status" value="1"/>
</dbReference>
<evidence type="ECO:0000256" key="1">
    <source>
        <dbReference type="ARBA" id="ARBA00022603"/>
    </source>
</evidence>
<proteinExistence type="inferred from homology"/>
<dbReference type="InterPro" id="IPR030390">
    <property type="entry name" value="MeTrfase_TrmA_AS"/>
</dbReference>
<dbReference type="PANTHER" id="PTHR11061">
    <property type="entry name" value="RNA M5U METHYLTRANSFERASE"/>
    <property type="match status" value="1"/>
</dbReference>
<evidence type="ECO:0000256" key="2">
    <source>
        <dbReference type="ARBA" id="ARBA00022679"/>
    </source>
</evidence>
<feature type="binding site" evidence="4">
    <location>
        <position position="230"/>
    </location>
    <ligand>
        <name>S-adenosyl-L-methionine</name>
        <dbReference type="ChEBI" id="CHEBI:59789"/>
    </ligand>
</feature>
<dbReference type="GO" id="GO:0070041">
    <property type="term" value="F:rRNA (uridine-C5-)-methyltransferase activity"/>
    <property type="evidence" value="ECO:0007669"/>
    <property type="project" value="TreeGrafter"/>
</dbReference>
<feature type="binding site" evidence="4">
    <location>
        <position position="278"/>
    </location>
    <ligand>
        <name>S-adenosyl-L-methionine</name>
        <dbReference type="ChEBI" id="CHEBI:59789"/>
    </ligand>
</feature>
<keyword evidence="1 4" id="KW-0489">Methyltransferase</keyword>
<sequence length="396" mass="44250">MSSKRFQKLTTEALKALPKLDTWRCPHFPECGGCALQDVPYSDQVAAKRGALLDLWGDGLPRELAEGYRVDPADDPFEYRLRMDYVCSDDRFGLRMRRRFFAIVDLDECHLIPPTLFEQVHAVYTHARSLGIPDYNVYHNTGFLRYLVVRRNVRDEWMLSLVTSEHSHEQQVAELAGFALESGAASVWWLLNPRHADLSFGEPLAHWGSEHLHQYVLDRTLLMGPNSFFQNNVRGFEGILRFAGPYVAGATRLLDFYAGVGTIGITLASQAKTTLAAELSGESVELLRANVELNGLVGKIDVVGGDVAEISRVACEPGDVMVVDPPRAGLGRDVCKALLQNGPERIVYISCNPVTQVADYELLRAGYRIVAARGFDLFPQTFHVEQVVVLERLQFA</sequence>
<evidence type="ECO:0000256" key="5">
    <source>
        <dbReference type="PROSITE-ProRule" id="PRU10015"/>
    </source>
</evidence>